<sequence>MKHLLVSSNREGKEGDVIRRLFTALKGPPHPLSMAVIKQGGSKRIWARVRETSLIAGDKQQGNLFCEIVKCDCRHKSLVAKSECGGRRHLGRRQMMASKMEIGGVRLGPKISASKVPNICLPIHQSLHLSIVDPRPQAIRSAGTSPFLFVSFRSLTEGRLLFDYPGLPPSIHLWETNEEAARNDLEADRRSTPLCPT</sequence>
<protein>
    <submittedName>
        <fullName evidence="1">Uncharacterized protein</fullName>
    </submittedName>
</protein>
<dbReference type="AlphaFoldDB" id="A0A8T0FH64"/>
<accession>A0A8T0FH64</accession>
<gene>
    <name evidence="1" type="ORF">HNY73_005371</name>
</gene>
<name>A0A8T0FH64_ARGBR</name>
<proteinExistence type="predicted"/>
<keyword evidence="2" id="KW-1185">Reference proteome</keyword>
<evidence type="ECO:0000313" key="1">
    <source>
        <dbReference type="EMBL" id="KAF8790331.1"/>
    </source>
</evidence>
<organism evidence="1 2">
    <name type="scientific">Argiope bruennichi</name>
    <name type="common">Wasp spider</name>
    <name type="synonym">Aranea bruennichi</name>
    <dbReference type="NCBI Taxonomy" id="94029"/>
    <lineage>
        <taxon>Eukaryota</taxon>
        <taxon>Metazoa</taxon>
        <taxon>Ecdysozoa</taxon>
        <taxon>Arthropoda</taxon>
        <taxon>Chelicerata</taxon>
        <taxon>Arachnida</taxon>
        <taxon>Araneae</taxon>
        <taxon>Araneomorphae</taxon>
        <taxon>Entelegynae</taxon>
        <taxon>Araneoidea</taxon>
        <taxon>Araneidae</taxon>
        <taxon>Argiope</taxon>
    </lineage>
</organism>
<dbReference type="Proteomes" id="UP000807504">
    <property type="component" value="Unassembled WGS sequence"/>
</dbReference>
<reference evidence="1" key="2">
    <citation type="submission" date="2020-06" db="EMBL/GenBank/DDBJ databases">
        <authorList>
            <person name="Sheffer M."/>
        </authorList>
    </citation>
    <scope>NUCLEOTIDE SEQUENCE</scope>
</reference>
<evidence type="ECO:0000313" key="2">
    <source>
        <dbReference type="Proteomes" id="UP000807504"/>
    </source>
</evidence>
<dbReference type="EMBL" id="JABXBU010000011">
    <property type="protein sequence ID" value="KAF8790331.1"/>
    <property type="molecule type" value="Genomic_DNA"/>
</dbReference>
<comment type="caution">
    <text evidence="1">The sequence shown here is derived from an EMBL/GenBank/DDBJ whole genome shotgun (WGS) entry which is preliminary data.</text>
</comment>
<reference evidence="1" key="1">
    <citation type="journal article" date="2020" name="bioRxiv">
        <title>Chromosome-level reference genome of the European wasp spider Argiope bruennichi: a resource for studies on range expansion and evolutionary adaptation.</title>
        <authorList>
            <person name="Sheffer M.M."/>
            <person name="Hoppe A."/>
            <person name="Krehenwinkel H."/>
            <person name="Uhl G."/>
            <person name="Kuss A.W."/>
            <person name="Jensen L."/>
            <person name="Jensen C."/>
            <person name="Gillespie R.G."/>
            <person name="Hoff K.J."/>
            <person name="Prost S."/>
        </authorList>
    </citation>
    <scope>NUCLEOTIDE SEQUENCE</scope>
</reference>